<dbReference type="SUPFAM" id="SSF56112">
    <property type="entry name" value="Protein kinase-like (PK-like)"/>
    <property type="match status" value="1"/>
</dbReference>
<dbReference type="PANTHER" id="PTHR44899">
    <property type="entry name" value="CAMK FAMILY PROTEIN KINASE"/>
    <property type="match status" value="1"/>
</dbReference>
<evidence type="ECO:0000313" key="12">
    <source>
        <dbReference type="Proteomes" id="UP000051952"/>
    </source>
</evidence>
<dbReference type="VEuPathDB" id="TriTrypDB:BSAL_91715"/>
<evidence type="ECO:0000256" key="8">
    <source>
        <dbReference type="ARBA" id="ARBA00048679"/>
    </source>
</evidence>
<accession>A0A0S4J7K5</accession>
<evidence type="ECO:0000256" key="3">
    <source>
        <dbReference type="ARBA" id="ARBA00022679"/>
    </source>
</evidence>
<feature type="region of interest" description="Disordered" evidence="9">
    <location>
        <begin position="260"/>
        <end position="292"/>
    </location>
</feature>
<dbReference type="InterPro" id="IPR000719">
    <property type="entry name" value="Prot_kinase_dom"/>
</dbReference>
<gene>
    <name evidence="11" type="ORF">BSAL_91715</name>
</gene>
<protein>
    <recommendedName>
        <fullName evidence="1">non-specific serine/threonine protein kinase</fullName>
        <ecNumber evidence="1">2.7.11.1</ecNumber>
    </recommendedName>
</protein>
<dbReference type="EMBL" id="CYKH01001247">
    <property type="protein sequence ID" value="CUG86135.1"/>
    <property type="molecule type" value="Genomic_DNA"/>
</dbReference>
<feature type="compositionally biased region" description="Low complexity" evidence="9">
    <location>
        <begin position="260"/>
        <end position="285"/>
    </location>
</feature>
<comment type="catalytic activity">
    <reaction evidence="8">
        <text>L-seryl-[protein] + ATP = O-phospho-L-seryl-[protein] + ADP + H(+)</text>
        <dbReference type="Rhea" id="RHEA:17989"/>
        <dbReference type="Rhea" id="RHEA-COMP:9863"/>
        <dbReference type="Rhea" id="RHEA-COMP:11604"/>
        <dbReference type="ChEBI" id="CHEBI:15378"/>
        <dbReference type="ChEBI" id="CHEBI:29999"/>
        <dbReference type="ChEBI" id="CHEBI:30616"/>
        <dbReference type="ChEBI" id="CHEBI:83421"/>
        <dbReference type="ChEBI" id="CHEBI:456216"/>
        <dbReference type="EC" id="2.7.11.1"/>
    </reaction>
</comment>
<evidence type="ECO:0000256" key="1">
    <source>
        <dbReference type="ARBA" id="ARBA00012513"/>
    </source>
</evidence>
<dbReference type="Gene3D" id="1.10.510.10">
    <property type="entry name" value="Transferase(Phosphotransferase) domain 1"/>
    <property type="match status" value="1"/>
</dbReference>
<comment type="catalytic activity">
    <reaction evidence="7">
        <text>L-threonyl-[protein] + ATP = O-phospho-L-threonyl-[protein] + ADP + H(+)</text>
        <dbReference type="Rhea" id="RHEA:46608"/>
        <dbReference type="Rhea" id="RHEA-COMP:11060"/>
        <dbReference type="Rhea" id="RHEA-COMP:11605"/>
        <dbReference type="ChEBI" id="CHEBI:15378"/>
        <dbReference type="ChEBI" id="CHEBI:30013"/>
        <dbReference type="ChEBI" id="CHEBI:30616"/>
        <dbReference type="ChEBI" id="CHEBI:61977"/>
        <dbReference type="ChEBI" id="CHEBI:456216"/>
        <dbReference type="EC" id="2.7.11.1"/>
    </reaction>
</comment>
<feature type="compositionally biased region" description="Gly residues" evidence="9">
    <location>
        <begin position="358"/>
        <end position="373"/>
    </location>
</feature>
<keyword evidence="5 11" id="KW-0418">Kinase</keyword>
<dbReference type="InterPro" id="IPR051131">
    <property type="entry name" value="NEK_Ser/Thr_kinase_NIMA"/>
</dbReference>
<dbReference type="OMA" id="EIANGHP"/>
<evidence type="ECO:0000313" key="11">
    <source>
        <dbReference type="EMBL" id="CUG86135.1"/>
    </source>
</evidence>
<feature type="compositionally biased region" description="Pro residues" evidence="9">
    <location>
        <begin position="421"/>
        <end position="430"/>
    </location>
</feature>
<feature type="region of interest" description="Disordered" evidence="9">
    <location>
        <begin position="352"/>
        <end position="551"/>
    </location>
</feature>
<feature type="compositionally biased region" description="Basic and acidic residues" evidence="9">
    <location>
        <begin position="461"/>
        <end position="474"/>
    </location>
</feature>
<keyword evidence="12" id="KW-1185">Reference proteome</keyword>
<dbReference type="SMART" id="SM00220">
    <property type="entry name" value="S_TKc"/>
    <property type="match status" value="1"/>
</dbReference>
<keyword evidence="4" id="KW-0547">Nucleotide-binding</keyword>
<organism evidence="11 12">
    <name type="scientific">Bodo saltans</name>
    <name type="common">Flagellated protozoan</name>
    <dbReference type="NCBI Taxonomy" id="75058"/>
    <lineage>
        <taxon>Eukaryota</taxon>
        <taxon>Discoba</taxon>
        <taxon>Euglenozoa</taxon>
        <taxon>Kinetoplastea</taxon>
        <taxon>Metakinetoplastina</taxon>
        <taxon>Eubodonida</taxon>
        <taxon>Bodonidae</taxon>
        <taxon>Bodo</taxon>
    </lineage>
</organism>
<dbReference type="InterPro" id="IPR011009">
    <property type="entry name" value="Kinase-like_dom_sf"/>
</dbReference>
<dbReference type="GO" id="GO:0004674">
    <property type="term" value="F:protein serine/threonine kinase activity"/>
    <property type="evidence" value="ECO:0007669"/>
    <property type="project" value="UniProtKB-KW"/>
</dbReference>
<dbReference type="AlphaFoldDB" id="A0A0S4J7K5"/>
<keyword evidence="6" id="KW-0067">ATP-binding</keyword>
<dbReference type="Proteomes" id="UP000051952">
    <property type="component" value="Unassembled WGS sequence"/>
</dbReference>
<evidence type="ECO:0000256" key="9">
    <source>
        <dbReference type="SAM" id="MobiDB-lite"/>
    </source>
</evidence>
<feature type="compositionally biased region" description="Basic and acidic residues" evidence="9">
    <location>
        <begin position="506"/>
        <end position="516"/>
    </location>
</feature>
<evidence type="ECO:0000256" key="4">
    <source>
        <dbReference type="ARBA" id="ARBA00022741"/>
    </source>
</evidence>
<evidence type="ECO:0000259" key="10">
    <source>
        <dbReference type="PROSITE" id="PS50011"/>
    </source>
</evidence>
<dbReference type="PROSITE" id="PS50011">
    <property type="entry name" value="PROTEIN_KINASE_DOM"/>
    <property type="match status" value="1"/>
</dbReference>
<keyword evidence="2" id="KW-0723">Serine/threonine-protein kinase</keyword>
<keyword evidence="3" id="KW-0808">Transferase</keyword>
<dbReference type="Pfam" id="PF00069">
    <property type="entry name" value="Pkinase"/>
    <property type="match status" value="1"/>
</dbReference>
<evidence type="ECO:0000256" key="6">
    <source>
        <dbReference type="ARBA" id="ARBA00022840"/>
    </source>
</evidence>
<evidence type="ECO:0000256" key="5">
    <source>
        <dbReference type="ARBA" id="ARBA00022777"/>
    </source>
</evidence>
<reference evidence="12" key="1">
    <citation type="submission" date="2015-09" db="EMBL/GenBank/DDBJ databases">
        <authorList>
            <consortium name="Pathogen Informatics"/>
        </authorList>
    </citation>
    <scope>NUCLEOTIDE SEQUENCE [LARGE SCALE GENOMIC DNA]</scope>
    <source>
        <strain evidence="12">Lake Konstanz</strain>
    </source>
</reference>
<name>A0A0S4J7K5_BODSA</name>
<sequence>MDNFNVIKRLGEGSQGVAQLCIDKRTNKQVVVKRMPSGMRSSEEINVALRVKHPNVIPLIEVFSQDDFVFLVTAYAEGGDLEKYFERMTAEKRSIPVSLVNAWIRQLCRALHHCHQGRVIHRDIKPSNIFINKDASQVYLGDFGVAKLFQGSMDVATTFVGSPIWLAPEVLSGTPYGVMSDVWSLGCVFYEMMTLKQPFRAPHFAALVMRICSGQYDPLPKDTPPHLAAVIEGVLNIDSNERWLLTDILNSSECFSTAANTTTPSASSSHAPQLSSSSAVPSEGSGVFGKGSKNGGKSASGVFALEDAKVVSSVDLKEWVKAKLRDVATVEKYLAKHKTNDAIILQRANNLRAPPMQHGGGGGGGEARPGSRGGADANLNPERAKRMLPSPNKGDLVSPNSGPPSAAAQKGRGRSPTNPVELPPPPPPSDPQRTPSTTSLGEDAKGQRWAEPQQKKPTTGRRSDAVGAPRDRSPQPRSKSPQAQVIRDRPQPPPAPPVVSAAPSPHSEKVISKAERPVQAPRPASGQPAPAMVDIPTPPGNKAAEKREAQRQDIKAMIREQRARAAASGGDINVEILLPSNLRNLPQNKV</sequence>
<feature type="domain" description="Protein kinase" evidence="10">
    <location>
        <begin position="4"/>
        <end position="255"/>
    </location>
</feature>
<dbReference type="InterPro" id="IPR008271">
    <property type="entry name" value="Ser/Thr_kinase_AS"/>
</dbReference>
<proteinExistence type="predicted"/>
<evidence type="ECO:0000256" key="7">
    <source>
        <dbReference type="ARBA" id="ARBA00047899"/>
    </source>
</evidence>
<dbReference type="OrthoDB" id="248923at2759"/>
<dbReference type="EC" id="2.7.11.1" evidence="1"/>
<dbReference type="PANTHER" id="PTHR44899:SF3">
    <property type="entry name" value="SERINE_THREONINE-PROTEIN KINASE NEK1"/>
    <property type="match status" value="1"/>
</dbReference>
<dbReference type="GO" id="GO:0005524">
    <property type="term" value="F:ATP binding"/>
    <property type="evidence" value="ECO:0007669"/>
    <property type="project" value="UniProtKB-KW"/>
</dbReference>
<dbReference type="PROSITE" id="PS00108">
    <property type="entry name" value="PROTEIN_KINASE_ST"/>
    <property type="match status" value="1"/>
</dbReference>
<evidence type="ECO:0000256" key="2">
    <source>
        <dbReference type="ARBA" id="ARBA00022527"/>
    </source>
</evidence>